<sequence length="221" mass="24756">MSLRLPRLTTRSVARTTRLFFTPPTNQPSLRPLLNSNTPLRSFAFYRRSVREEDVPVVSADKVPRLPLFSSIARQQEQYLWMQLRHGLSEDEYKDVAAKVEMRVTEAVVAAYARSQGAAHSRQQVLTVSPSVGDTASNVARADDPPTGQEEGSGEAAATTSVVNIRLIYKPPHPKFPRLEGAASIDFRVYSEEDLLPLLDELRDEDDRISFAFVQPLIFDA</sequence>
<protein>
    <submittedName>
        <fullName evidence="2">Uncharacterized protein</fullName>
    </submittedName>
</protein>
<comment type="caution">
    <text evidence="2">The sequence shown here is derived from an EMBL/GenBank/DDBJ whole genome shotgun (WGS) entry which is preliminary data.</text>
</comment>
<dbReference type="Proteomes" id="UP000276864">
    <property type="component" value="Unassembled WGS sequence"/>
</dbReference>
<dbReference type="Proteomes" id="UP000282582">
    <property type="component" value="Unassembled WGS sequence"/>
</dbReference>
<dbReference type="VEuPathDB" id="FungiDB:BTJ68_09117"/>
<accession>A0A3M6WSM1</accession>
<dbReference type="EMBL" id="QWIK01001046">
    <property type="protein sequence ID" value="RMX98116.1"/>
    <property type="molecule type" value="Genomic_DNA"/>
</dbReference>
<dbReference type="EMBL" id="QWIM01001252">
    <property type="protein sequence ID" value="RMY27447.1"/>
    <property type="molecule type" value="Genomic_DNA"/>
</dbReference>
<dbReference type="AlphaFoldDB" id="A0A3M6WSM1"/>
<name>A0A3M6WSM1_HORWE</name>
<dbReference type="EMBL" id="QWIL01000975">
    <property type="protein sequence ID" value="RMY09811.1"/>
    <property type="molecule type" value="Genomic_DNA"/>
</dbReference>
<dbReference type="EMBL" id="QWIJ01000499">
    <property type="protein sequence ID" value="RMX81634.1"/>
    <property type="molecule type" value="Genomic_DNA"/>
</dbReference>
<feature type="compositionally biased region" description="Polar residues" evidence="1">
    <location>
        <begin position="123"/>
        <end position="138"/>
    </location>
</feature>
<evidence type="ECO:0000313" key="2">
    <source>
        <dbReference type="EMBL" id="RMX81634.1"/>
    </source>
</evidence>
<evidence type="ECO:0000313" key="8">
    <source>
        <dbReference type="Proteomes" id="UP000281245"/>
    </source>
</evidence>
<evidence type="ECO:0000313" key="5">
    <source>
        <dbReference type="EMBL" id="RMY27447.1"/>
    </source>
</evidence>
<evidence type="ECO:0000313" key="6">
    <source>
        <dbReference type="Proteomes" id="UP000271337"/>
    </source>
</evidence>
<dbReference type="Proteomes" id="UP000271337">
    <property type="component" value="Unassembled WGS sequence"/>
</dbReference>
<evidence type="ECO:0000256" key="1">
    <source>
        <dbReference type="SAM" id="MobiDB-lite"/>
    </source>
</evidence>
<gene>
    <name evidence="5" type="ORF">D0866_10139</name>
    <name evidence="4" type="ORF">D0867_08599</name>
    <name evidence="3" type="ORF">D0868_10267</name>
    <name evidence="2" type="ORF">D0869_06668</name>
</gene>
<organism evidence="2 8">
    <name type="scientific">Hortaea werneckii</name>
    <name type="common">Black yeast</name>
    <name type="synonym">Cladosporium werneckii</name>
    <dbReference type="NCBI Taxonomy" id="91943"/>
    <lineage>
        <taxon>Eukaryota</taxon>
        <taxon>Fungi</taxon>
        <taxon>Dikarya</taxon>
        <taxon>Ascomycota</taxon>
        <taxon>Pezizomycotina</taxon>
        <taxon>Dothideomycetes</taxon>
        <taxon>Dothideomycetidae</taxon>
        <taxon>Mycosphaerellales</taxon>
        <taxon>Teratosphaeriaceae</taxon>
        <taxon>Hortaea</taxon>
    </lineage>
</organism>
<evidence type="ECO:0000313" key="7">
    <source>
        <dbReference type="Proteomes" id="UP000276864"/>
    </source>
</evidence>
<dbReference type="Proteomes" id="UP000281245">
    <property type="component" value="Unassembled WGS sequence"/>
</dbReference>
<proteinExistence type="predicted"/>
<feature type="region of interest" description="Disordered" evidence="1">
    <location>
        <begin position="123"/>
        <end position="157"/>
    </location>
</feature>
<evidence type="ECO:0000313" key="4">
    <source>
        <dbReference type="EMBL" id="RMY09811.1"/>
    </source>
</evidence>
<reference evidence="6 7" key="1">
    <citation type="journal article" date="2018" name="BMC Genomics">
        <title>Genomic evidence for intraspecific hybridization in a clonal and extremely halotolerant yeast.</title>
        <authorList>
            <person name="Gostincar C."/>
            <person name="Stajich J.E."/>
            <person name="Zupancic J."/>
            <person name="Zalar P."/>
            <person name="Gunde-Cimerman N."/>
        </authorList>
    </citation>
    <scope>NUCLEOTIDE SEQUENCE [LARGE SCALE GENOMIC DNA]</scope>
    <source>
        <strain evidence="5 7">EXF-6651</strain>
        <strain evidence="3 9">EXF-6654</strain>
        <strain evidence="2 8">EXF-6656</strain>
        <strain evidence="4 6">EXF-6669</strain>
    </source>
</reference>
<evidence type="ECO:0000313" key="9">
    <source>
        <dbReference type="Proteomes" id="UP000282582"/>
    </source>
</evidence>
<dbReference type="OrthoDB" id="3939839at2759"/>
<evidence type="ECO:0000313" key="3">
    <source>
        <dbReference type="EMBL" id="RMX98116.1"/>
    </source>
</evidence>